<dbReference type="EMBL" id="BARS01044426">
    <property type="protein sequence ID" value="GAG36039.1"/>
    <property type="molecule type" value="Genomic_DNA"/>
</dbReference>
<accession>X0WYM7</accession>
<reference evidence="2" key="1">
    <citation type="journal article" date="2014" name="Front. Microbiol.">
        <title>High frequency of phylogenetically diverse reductive dehalogenase-homologous genes in deep subseafloor sedimentary metagenomes.</title>
        <authorList>
            <person name="Kawai M."/>
            <person name="Futagami T."/>
            <person name="Toyoda A."/>
            <person name="Takaki Y."/>
            <person name="Nishi S."/>
            <person name="Hori S."/>
            <person name="Arai W."/>
            <person name="Tsubouchi T."/>
            <person name="Morono Y."/>
            <person name="Uchiyama I."/>
            <person name="Ito T."/>
            <person name="Fujiyama A."/>
            <person name="Inagaki F."/>
            <person name="Takami H."/>
        </authorList>
    </citation>
    <scope>NUCLEOTIDE SEQUENCE</scope>
    <source>
        <strain evidence="2">Expedition CK06-06</strain>
    </source>
</reference>
<dbReference type="AlphaFoldDB" id="X0WYM7"/>
<keyword evidence="1" id="KW-1133">Transmembrane helix</keyword>
<keyword evidence="1" id="KW-0472">Membrane</keyword>
<evidence type="ECO:0000256" key="1">
    <source>
        <dbReference type="SAM" id="Phobius"/>
    </source>
</evidence>
<name>X0WYM7_9ZZZZ</name>
<evidence type="ECO:0000313" key="2">
    <source>
        <dbReference type="EMBL" id="GAG36039.1"/>
    </source>
</evidence>
<organism evidence="2">
    <name type="scientific">marine sediment metagenome</name>
    <dbReference type="NCBI Taxonomy" id="412755"/>
    <lineage>
        <taxon>unclassified sequences</taxon>
        <taxon>metagenomes</taxon>
        <taxon>ecological metagenomes</taxon>
    </lineage>
</organism>
<proteinExistence type="predicted"/>
<protein>
    <submittedName>
        <fullName evidence="2">Uncharacterized protein</fullName>
    </submittedName>
</protein>
<gene>
    <name evidence="2" type="ORF">S01H1_67117</name>
</gene>
<comment type="caution">
    <text evidence="2">The sequence shown here is derived from an EMBL/GenBank/DDBJ whole genome shotgun (WGS) entry which is preliminary data.</text>
</comment>
<sequence length="49" mass="5497">MNFSLPFKLGVAVVALFTVVIAACLLWKPLQVKWYAAKLKSKNSGERMK</sequence>
<feature type="transmembrane region" description="Helical" evidence="1">
    <location>
        <begin position="6"/>
        <end position="27"/>
    </location>
</feature>
<keyword evidence="1" id="KW-0812">Transmembrane</keyword>
<feature type="non-terminal residue" evidence="2">
    <location>
        <position position="49"/>
    </location>
</feature>